<accession>A0ABX0TWI5</accession>
<dbReference type="Proteomes" id="UP000788153">
    <property type="component" value="Unassembled WGS sequence"/>
</dbReference>
<proteinExistence type="predicted"/>
<reference evidence="1 2" key="1">
    <citation type="submission" date="2020-03" db="EMBL/GenBank/DDBJ databases">
        <title>Genomic Encyclopedia of Type Strains, Phase IV (KMG-IV): sequencing the most valuable type-strain genomes for metagenomic binning, comparative biology and taxonomic classification.</title>
        <authorList>
            <person name="Goeker M."/>
        </authorList>
    </citation>
    <scope>NUCLEOTIDE SEQUENCE [LARGE SCALE GENOMIC DNA]</scope>
    <source>
        <strain evidence="1 2">DSM 22753</strain>
    </source>
</reference>
<sequence length="148" mass="16160">MLLLLTSAGMLAAAVTPWLPVQVQQRAQVRMHQRIVIRVPRLTAARTSMANAPLPPIRWVERDTDRCIAASSLAGAAVTRPDSVDLVLSGGRRLRANLGSACPALDFYNGFYLRPTSDGMVCARRDAFRSRSGGECRIEAFRALVPAR</sequence>
<dbReference type="RefSeq" id="WP_140047901.1">
    <property type="nucleotide sequence ID" value="NZ_BAAAEV010000001.1"/>
</dbReference>
<protein>
    <submittedName>
        <fullName evidence="1">Uncharacterized protein</fullName>
    </submittedName>
</protein>
<keyword evidence="2" id="KW-1185">Reference proteome</keyword>
<dbReference type="EMBL" id="JAASQP010000001">
    <property type="protein sequence ID" value="NIJ22679.1"/>
    <property type="molecule type" value="Genomic_DNA"/>
</dbReference>
<organism evidence="1 2">
    <name type="scientific">Sphingomonas japonica</name>
    <dbReference type="NCBI Taxonomy" id="511662"/>
    <lineage>
        <taxon>Bacteria</taxon>
        <taxon>Pseudomonadati</taxon>
        <taxon>Pseudomonadota</taxon>
        <taxon>Alphaproteobacteria</taxon>
        <taxon>Sphingomonadales</taxon>
        <taxon>Sphingomonadaceae</taxon>
        <taxon>Sphingomonas</taxon>
    </lineage>
</organism>
<evidence type="ECO:0000313" key="2">
    <source>
        <dbReference type="Proteomes" id="UP000788153"/>
    </source>
</evidence>
<name>A0ABX0TWI5_9SPHN</name>
<evidence type="ECO:0000313" key="1">
    <source>
        <dbReference type="EMBL" id="NIJ22679.1"/>
    </source>
</evidence>
<gene>
    <name evidence="1" type="ORF">FHT01_000221</name>
</gene>
<comment type="caution">
    <text evidence="1">The sequence shown here is derived from an EMBL/GenBank/DDBJ whole genome shotgun (WGS) entry which is preliminary data.</text>
</comment>